<dbReference type="InterPro" id="IPR011650">
    <property type="entry name" value="Peptidase_M20_dimer"/>
</dbReference>
<evidence type="ECO:0000313" key="7">
    <source>
        <dbReference type="EMBL" id="TDT14810.1"/>
    </source>
</evidence>
<comment type="caution">
    <text evidence="7">The sequence shown here is derived from an EMBL/GenBank/DDBJ whole genome shotgun (WGS) entry which is preliminary data.</text>
</comment>
<dbReference type="Gene3D" id="3.40.630.10">
    <property type="entry name" value="Zn peptidases"/>
    <property type="match status" value="1"/>
</dbReference>
<dbReference type="Pfam" id="PF01546">
    <property type="entry name" value="Peptidase_M20"/>
    <property type="match status" value="1"/>
</dbReference>
<dbReference type="GO" id="GO:0016787">
    <property type="term" value="F:hydrolase activity"/>
    <property type="evidence" value="ECO:0007669"/>
    <property type="project" value="UniProtKB-KW"/>
</dbReference>
<name>A0A4R7HVC0_9ACTN</name>
<dbReference type="InterPro" id="IPR050072">
    <property type="entry name" value="Peptidase_M20A"/>
</dbReference>
<dbReference type="GO" id="GO:0046872">
    <property type="term" value="F:metal ion binding"/>
    <property type="evidence" value="ECO:0007669"/>
    <property type="project" value="UniProtKB-KW"/>
</dbReference>
<reference evidence="7 8" key="1">
    <citation type="submission" date="2019-03" db="EMBL/GenBank/DDBJ databases">
        <title>Sequencing the genomes of 1000 actinobacteria strains.</title>
        <authorList>
            <person name="Klenk H.-P."/>
        </authorList>
    </citation>
    <scope>NUCLEOTIDE SEQUENCE [LARGE SCALE GENOMIC DNA]</scope>
    <source>
        <strain evidence="7 8">DSM 18936</strain>
    </source>
</reference>
<keyword evidence="4" id="KW-0378">Hydrolase</keyword>
<feature type="domain" description="Peptidase M20 dimerisation" evidence="6">
    <location>
        <begin position="197"/>
        <end position="345"/>
    </location>
</feature>
<comment type="cofactor">
    <cofactor evidence="1">
        <name>Zn(2+)</name>
        <dbReference type="ChEBI" id="CHEBI:29105"/>
    </cofactor>
</comment>
<dbReference type="PANTHER" id="PTHR43808">
    <property type="entry name" value="ACETYLORNITHINE DEACETYLASE"/>
    <property type="match status" value="1"/>
</dbReference>
<dbReference type="Gene3D" id="1.10.150.900">
    <property type="match status" value="1"/>
</dbReference>
<evidence type="ECO:0000256" key="5">
    <source>
        <dbReference type="ARBA" id="ARBA00022833"/>
    </source>
</evidence>
<accession>A0A4R7HVC0</accession>
<evidence type="ECO:0000256" key="3">
    <source>
        <dbReference type="ARBA" id="ARBA00022723"/>
    </source>
</evidence>
<sequence>MGKDLTADTVELLQTLIRNECVNDGRPDSGNETRNADVLQSYVEGDGVEIERFGPSPERQSFVARIPGSDPNAPSLCLMGHTDVVPVNRDGWREDPFGGEIISSPDGYDEVWGRGAVDMLNLTSSMAVVFKSLAERDFRPKGDLLYFAVADEEAGSTYGAQWVADHHADAIRCDYLLTESGGLHSGPEGKRSVGVTVGEKGVAWRRLRVSGTPGHGSMPFGADNALVSASKIVSRLNEYRPTPRFHEHWRGQVQSLDIPDEAKAAMLDEERIDELLEGLPVTSGKGFFHACTHTTFAPNVVSTAGRPKTNVIPDVVDVEVDIRTLPGEHTDEVTAHLRAALGDELMDKVQVEILMDDPSSISRIDTPLWDALQRAVNVPFPDARLNPQFSVGFTDARVFRELGAVSYGAGLFSPVVDPGEFSLRFHGHNERVDVESLRLTTELWERVVTDLMS</sequence>
<evidence type="ECO:0000256" key="1">
    <source>
        <dbReference type="ARBA" id="ARBA00001947"/>
    </source>
</evidence>
<evidence type="ECO:0000256" key="4">
    <source>
        <dbReference type="ARBA" id="ARBA00022801"/>
    </source>
</evidence>
<dbReference type="PANTHER" id="PTHR43808:SF8">
    <property type="entry name" value="PEPTIDASE M20 DIMERISATION DOMAIN-CONTAINING PROTEIN"/>
    <property type="match status" value="1"/>
</dbReference>
<dbReference type="Gene3D" id="3.30.70.360">
    <property type="match status" value="1"/>
</dbReference>
<dbReference type="InterPro" id="IPR036264">
    <property type="entry name" value="Bact_exopeptidase_dim_dom"/>
</dbReference>
<evidence type="ECO:0000313" key="8">
    <source>
        <dbReference type="Proteomes" id="UP000294558"/>
    </source>
</evidence>
<dbReference type="RefSeq" id="WP_133867325.1">
    <property type="nucleotide sequence ID" value="NZ_SOAU01000001.1"/>
</dbReference>
<dbReference type="Proteomes" id="UP000294558">
    <property type="component" value="Unassembled WGS sequence"/>
</dbReference>
<comment type="similarity">
    <text evidence="2">Belongs to the peptidase M20A family.</text>
</comment>
<organism evidence="7 8">
    <name type="scientific">Ilumatobacter fluminis</name>
    <dbReference type="NCBI Taxonomy" id="467091"/>
    <lineage>
        <taxon>Bacteria</taxon>
        <taxon>Bacillati</taxon>
        <taxon>Actinomycetota</taxon>
        <taxon>Acidimicrobiia</taxon>
        <taxon>Acidimicrobiales</taxon>
        <taxon>Ilumatobacteraceae</taxon>
        <taxon>Ilumatobacter</taxon>
    </lineage>
</organism>
<protein>
    <submittedName>
        <fullName evidence="7">Acetylornithine deacetylase/succinyl-diaminopimelate desuccinylase-like protein</fullName>
    </submittedName>
</protein>
<dbReference type="Pfam" id="PF07687">
    <property type="entry name" value="M20_dimer"/>
    <property type="match status" value="1"/>
</dbReference>
<dbReference type="EMBL" id="SOAU01000001">
    <property type="protein sequence ID" value="TDT14810.1"/>
    <property type="molecule type" value="Genomic_DNA"/>
</dbReference>
<gene>
    <name evidence="7" type="ORF">BDK89_0367</name>
</gene>
<dbReference type="AlphaFoldDB" id="A0A4R7HVC0"/>
<dbReference type="InterPro" id="IPR002933">
    <property type="entry name" value="Peptidase_M20"/>
</dbReference>
<keyword evidence="8" id="KW-1185">Reference proteome</keyword>
<dbReference type="SUPFAM" id="SSF55031">
    <property type="entry name" value="Bacterial exopeptidase dimerisation domain"/>
    <property type="match status" value="1"/>
</dbReference>
<evidence type="ECO:0000256" key="2">
    <source>
        <dbReference type="ARBA" id="ARBA00006247"/>
    </source>
</evidence>
<keyword evidence="3" id="KW-0479">Metal-binding</keyword>
<dbReference type="OrthoDB" id="7055905at2"/>
<dbReference type="SUPFAM" id="SSF53187">
    <property type="entry name" value="Zn-dependent exopeptidases"/>
    <property type="match status" value="1"/>
</dbReference>
<keyword evidence="5" id="KW-0862">Zinc</keyword>
<evidence type="ECO:0000259" key="6">
    <source>
        <dbReference type="Pfam" id="PF07687"/>
    </source>
</evidence>
<proteinExistence type="inferred from homology"/>